<dbReference type="InterPro" id="IPR036909">
    <property type="entry name" value="Cyt_c-like_dom_sf"/>
</dbReference>
<keyword evidence="3 4" id="KW-0408">Iron</keyword>
<dbReference type="SUPFAM" id="SSF46626">
    <property type="entry name" value="Cytochrome c"/>
    <property type="match status" value="1"/>
</dbReference>
<accession>Q310M8</accession>
<evidence type="ECO:0000313" key="7">
    <source>
        <dbReference type="EMBL" id="ABB38618.1"/>
    </source>
</evidence>
<dbReference type="HOGENOM" id="CLU_128253_3_1_7"/>
<reference evidence="7 8" key="1">
    <citation type="journal article" date="2011" name="J. Bacteriol.">
        <title>Complete genome sequence and updated annotation of Desulfovibrio alaskensis G20.</title>
        <authorList>
            <person name="Hauser L.J."/>
            <person name="Land M.L."/>
            <person name="Brown S.D."/>
            <person name="Larimer F."/>
            <person name="Keller K.L."/>
            <person name="Rapp-Giles B.J."/>
            <person name="Price M.N."/>
            <person name="Lin M."/>
            <person name="Bruce D.C."/>
            <person name="Detter J.C."/>
            <person name="Tapia R."/>
            <person name="Han C.S."/>
            <person name="Goodwin L.A."/>
            <person name="Cheng J.F."/>
            <person name="Pitluck S."/>
            <person name="Copeland A."/>
            <person name="Lucas S."/>
            <person name="Nolan M."/>
            <person name="Lapidus A.L."/>
            <person name="Palumbo A.V."/>
            <person name="Wall J.D."/>
        </authorList>
    </citation>
    <scope>NUCLEOTIDE SEQUENCE [LARGE SCALE GENOMIC DNA]</scope>
    <source>
        <strain evidence="8">ATCC BAA 1058 / DSM 17464 / G20</strain>
    </source>
</reference>
<feature type="chain" id="PRO_5004219667" evidence="5">
    <location>
        <begin position="24"/>
        <end position="103"/>
    </location>
</feature>
<keyword evidence="8" id="KW-1185">Reference proteome</keyword>
<dbReference type="PROSITE" id="PS51007">
    <property type="entry name" value="CYTC"/>
    <property type="match status" value="1"/>
</dbReference>
<dbReference type="GO" id="GO:0020037">
    <property type="term" value="F:heme binding"/>
    <property type="evidence" value="ECO:0007669"/>
    <property type="project" value="InterPro"/>
</dbReference>
<dbReference type="STRING" id="207559.Dde_1821"/>
<keyword evidence="5" id="KW-0732">Signal</keyword>
<name>Q310M8_OLEA2</name>
<dbReference type="AlphaFoldDB" id="Q310M8"/>
<dbReference type="eggNOG" id="COG2863">
    <property type="taxonomic scope" value="Bacteria"/>
</dbReference>
<feature type="signal peptide" evidence="5">
    <location>
        <begin position="1"/>
        <end position="23"/>
    </location>
</feature>
<dbReference type="RefSeq" id="WP_011367745.1">
    <property type="nucleotide sequence ID" value="NC_007519.1"/>
</dbReference>
<gene>
    <name evidence="7" type="ordered locus">Dde_1821</name>
</gene>
<dbReference type="Proteomes" id="UP000002710">
    <property type="component" value="Chromosome"/>
</dbReference>
<dbReference type="KEGG" id="dde:Dde_1821"/>
<feature type="domain" description="Cytochrome c" evidence="6">
    <location>
        <begin position="22"/>
        <end position="103"/>
    </location>
</feature>
<evidence type="ECO:0000256" key="5">
    <source>
        <dbReference type="SAM" id="SignalP"/>
    </source>
</evidence>
<keyword evidence="1 4" id="KW-0349">Heme</keyword>
<protein>
    <submittedName>
        <fullName evidence="7">Cytochrome c class I</fullName>
    </submittedName>
</protein>
<dbReference type="GO" id="GO:0009055">
    <property type="term" value="F:electron transfer activity"/>
    <property type="evidence" value="ECO:0007669"/>
    <property type="project" value="InterPro"/>
</dbReference>
<evidence type="ECO:0000256" key="1">
    <source>
        <dbReference type="ARBA" id="ARBA00022617"/>
    </source>
</evidence>
<keyword evidence="2 4" id="KW-0479">Metal-binding</keyword>
<evidence type="ECO:0000256" key="3">
    <source>
        <dbReference type="ARBA" id="ARBA00023004"/>
    </source>
</evidence>
<evidence type="ECO:0000256" key="4">
    <source>
        <dbReference type="PROSITE-ProRule" id="PRU00433"/>
    </source>
</evidence>
<evidence type="ECO:0000256" key="2">
    <source>
        <dbReference type="ARBA" id="ARBA00022723"/>
    </source>
</evidence>
<dbReference type="Pfam" id="PF00034">
    <property type="entry name" value="Cytochrom_C"/>
    <property type="match status" value="1"/>
</dbReference>
<dbReference type="Gene3D" id="1.10.760.10">
    <property type="entry name" value="Cytochrome c-like domain"/>
    <property type="match status" value="1"/>
</dbReference>
<evidence type="ECO:0000313" key="8">
    <source>
        <dbReference type="Proteomes" id="UP000002710"/>
    </source>
</evidence>
<dbReference type="GO" id="GO:0046872">
    <property type="term" value="F:metal ion binding"/>
    <property type="evidence" value="ECO:0007669"/>
    <property type="project" value="UniProtKB-KW"/>
</dbReference>
<dbReference type="EMBL" id="CP000112">
    <property type="protein sequence ID" value="ABB38618.1"/>
    <property type="molecule type" value="Genomic_DNA"/>
</dbReference>
<dbReference type="InterPro" id="IPR009056">
    <property type="entry name" value="Cyt_c-like_dom"/>
</dbReference>
<proteinExistence type="predicted"/>
<organism evidence="7 8">
    <name type="scientific">Oleidesulfovibrio alaskensis (strain ATCC BAA-1058 / DSM 17464 / G20)</name>
    <name type="common">Desulfovibrio alaskensis</name>
    <dbReference type="NCBI Taxonomy" id="207559"/>
    <lineage>
        <taxon>Bacteria</taxon>
        <taxon>Pseudomonadati</taxon>
        <taxon>Thermodesulfobacteriota</taxon>
        <taxon>Desulfovibrionia</taxon>
        <taxon>Desulfovibrionales</taxon>
        <taxon>Desulfovibrionaceae</taxon>
        <taxon>Oleidesulfovibrio</taxon>
    </lineage>
</organism>
<sequence>MKKLIAIMSLCLVLGTGAAIATAAEDGASLYRMCAGCHGADGSKLAMGVGEPIKGQSAEQLYKNMKGYLDGSFGGSKKSVMINIMKRLNDEQIKTLADHIAKF</sequence>
<evidence type="ECO:0000259" key="6">
    <source>
        <dbReference type="PROSITE" id="PS51007"/>
    </source>
</evidence>